<sequence>MLYAIEIEPEVREFLAGLSPADLARADFAASLLAAYGPELSEPYCRYLGDGVRELRFSLSRNRATRITYWFPGGRKAVLLTVFHKTRQRETAQIDRARMARKVCETNHTDPTHLTFDPMGDTES</sequence>
<dbReference type="InterPro" id="IPR009241">
    <property type="entry name" value="HigB-like"/>
</dbReference>
<dbReference type="Proteomes" id="UP000586827">
    <property type="component" value="Unassembled WGS sequence"/>
</dbReference>
<proteinExistence type="predicted"/>
<gene>
    <name evidence="1" type="ORF">HLB23_15735</name>
</gene>
<accession>A0A849C4M5</accession>
<evidence type="ECO:0000313" key="2">
    <source>
        <dbReference type="Proteomes" id="UP000586827"/>
    </source>
</evidence>
<protein>
    <submittedName>
        <fullName evidence="1">Type II toxin-antitoxin system RelE/ParE family toxin</fullName>
    </submittedName>
</protein>
<dbReference type="AlphaFoldDB" id="A0A849C4M5"/>
<evidence type="ECO:0000313" key="1">
    <source>
        <dbReference type="EMBL" id="NNH71295.1"/>
    </source>
</evidence>
<name>A0A849C4M5_9NOCA</name>
<comment type="caution">
    <text evidence="1">The sequence shown here is derived from an EMBL/GenBank/DDBJ whole genome shotgun (WGS) entry which is preliminary data.</text>
</comment>
<keyword evidence="2" id="KW-1185">Reference proteome</keyword>
<organism evidence="1 2">
    <name type="scientific">Nocardia uniformis</name>
    <dbReference type="NCBI Taxonomy" id="53432"/>
    <lineage>
        <taxon>Bacteria</taxon>
        <taxon>Bacillati</taxon>
        <taxon>Actinomycetota</taxon>
        <taxon>Actinomycetes</taxon>
        <taxon>Mycobacteriales</taxon>
        <taxon>Nocardiaceae</taxon>
        <taxon>Nocardia</taxon>
    </lineage>
</organism>
<dbReference type="RefSeq" id="WP_067520906.1">
    <property type="nucleotide sequence ID" value="NZ_JABELX010000005.1"/>
</dbReference>
<dbReference type="Pfam" id="PF05973">
    <property type="entry name" value="Gp49"/>
    <property type="match status" value="1"/>
</dbReference>
<dbReference type="EMBL" id="JABELX010000005">
    <property type="protein sequence ID" value="NNH71295.1"/>
    <property type="molecule type" value="Genomic_DNA"/>
</dbReference>
<reference evidence="1 2" key="1">
    <citation type="submission" date="2020-05" db="EMBL/GenBank/DDBJ databases">
        <title>MicrobeNet Type strains.</title>
        <authorList>
            <person name="Nicholson A.C."/>
        </authorList>
    </citation>
    <scope>NUCLEOTIDE SEQUENCE [LARGE SCALE GENOMIC DNA]</scope>
    <source>
        <strain evidence="1 2">JCM 3224</strain>
    </source>
</reference>